<dbReference type="Gene3D" id="2.130.10.10">
    <property type="entry name" value="YVTN repeat-like/Quinoprotein amine dehydrogenase"/>
    <property type="match status" value="1"/>
</dbReference>
<dbReference type="PANTHER" id="PTHR30344:SF1">
    <property type="entry name" value="6-PHOSPHOGLUCONOLACTONASE"/>
    <property type="match status" value="1"/>
</dbReference>
<organism evidence="3 4">
    <name type="scientific">Paracidovorax anthurii</name>
    <dbReference type="NCBI Taxonomy" id="78229"/>
    <lineage>
        <taxon>Bacteria</taxon>
        <taxon>Pseudomonadati</taxon>
        <taxon>Pseudomonadota</taxon>
        <taxon>Betaproteobacteria</taxon>
        <taxon>Burkholderiales</taxon>
        <taxon>Comamonadaceae</taxon>
        <taxon>Paracidovorax</taxon>
    </lineage>
</organism>
<dbReference type="PANTHER" id="PTHR30344">
    <property type="entry name" value="6-PHOSPHOGLUCONOLACTONASE-RELATED"/>
    <property type="match status" value="1"/>
</dbReference>
<comment type="caution">
    <text evidence="3">The sequence shown here is derived from an EMBL/GenBank/DDBJ whole genome shotgun (WGS) entry which is preliminary data.</text>
</comment>
<dbReference type="AlphaFoldDB" id="A0A328ZES3"/>
<sequence length="370" mass="38672">METNPWSGSASPRRWAFVGCRTSAARNAQGTAIEVYERGGDGAWRHAHSVPAGDNPSYLALDAAERFLHAVHGDGSSVSSFAVRADGTLQRLGNQSTEGLNPVHLSFSPCGRWVVVANYATGSVVSLPVRADGSLGTVACKLELPDAPGPHRLQQRGSHPHQVVFDPSGNWLLVPDKGGDAVHTLTLDAATGALRRVASLHCAPCSGPRHLVFDRSGTKAWVVLELSSQVLSMHFDPSSGILQPHQRIASVPESFTGESSGAGILITDDGEALCVSNRGHGSVCVYAVGRASGVLSRPVWIGAGGLVPRFICQAPAATGARETDADASRTSILVANEDAHTIVRASVDSDPFVFAHTGSPVCVVFTQGSP</sequence>
<dbReference type="InterPro" id="IPR011048">
    <property type="entry name" value="Haem_d1_sf"/>
</dbReference>
<reference evidence="3 4" key="1">
    <citation type="submission" date="2018-06" db="EMBL/GenBank/DDBJ databases">
        <title>Genomic Encyclopedia of Archaeal and Bacterial Type Strains, Phase II (KMG-II): from individual species to whole genera.</title>
        <authorList>
            <person name="Goeker M."/>
        </authorList>
    </citation>
    <scope>NUCLEOTIDE SEQUENCE [LARGE SCALE GENOMIC DNA]</scope>
    <source>
        <strain evidence="3 4">CFPB 3232</strain>
    </source>
</reference>
<protein>
    <submittedName>
        <fullName evidence="3">6-phosphogluconolactonase (Cycloisomerase 2 family)</fullName>
    </submittedName>
</protein>
<keyword evidence="2" id="KW-0119">Carbohydrate metabolism</keyword>
<evidence type="ECO:0000256" key="2">
    <source>
        <dbReference type="ARBA" id="ARBA00022526"/>
    </source>
</evidence>
<dbReference type="EMBL" id="QLTA01000009">
    <property type="protein sequence ID" value="RAR84810.1"/>
    <property type="molecule type" value="Genomic_DNA"/>
</dbReference>
<dbReference type="SUPFAM" id="SSF51004">
    <property type="entry name" value="C-terminal (heme d1) domain of cytochrome cd1-nitrite reductase"/>
    <property type="match status" value="1"/>
</dbReference>
<keyword evidence="3" id="KW-0413">Isomerase</keyword>
<dbReference type="InterPro" id="IPR050282">
    <property type="entry name" value="Cycloisomerase_2"/>
</dbReference>
<keyword evidence="4" id="KW-1185">Reference proteome</keyword>
<evidence type="ECO:0000313" key="4">
    <source>
        <dbReference type="Proteomes" id="UP000248856"/>
    </source>
</evidence>
<dbReference type="InterPro" id="IPR019405">
    <property type="entry name" value="Lactonase_7-beta_prop"/>
</dbReference>
<dbReference type="GO" id="GO:0017057">
    <property type="term" value="F:6-phosphogluconolactonase activity"/>
    <property type="evidence" value="ECO:0007669"/>
    <property type="project" value="TreeGrafter"/>
</dbReference>
<dbReference type="RefSeq" id="WP_111876498.1">
    <property type="nucleotide sequence ID" value="NZ_CBCSGC010000057.1"/>
</dbReference>
<dbReference type="Proteomes" id="UP000248856">
    <property type="component" value="Unassembled WGS sequence"/>
</dbReference>
<dbReference type="GO" id="GO:0016853">
    <property type="term" value="F:isomerase activity"/>
    <property type="evidence" value="ECO:0007669"/>
    <property type="project" value="UniProtKB-KW"/>
</dbReference>
<gene>
    <name evidence="3" type="ORF">AX018_100942</name>
</gene>
<dbReference type="InterPro" id="IPR015943">
    <property type="entry name" value="WD40/YVTN_repeat-like_dom_sf"/>
</dbReference>
<evidence type="ECO:0000256" key="1">
    <source>
        <dbReference type="ARBA" id="ARBA00005564"/>
    </source>
</evidence>
<dbReference type="OrthoDB" id="9790815at2"/>
<keyword evidence="2" id="KW-0313">Glucose metabolism</keyword>
<comment type="similarity">
    <text evidence="1">Belongs to the cycloisomerase 2 family.</text>
</comment>
<dbReference type="GO" id="GO:0006006">
    <property type="term" value="P:glucose metabolic process"/>
    <property type="evidence" value="ECO:0007669"/>
    <property type="project" value="UniProtKB-KW"/>
</dbReference>
<dbReference type="Pfam" id="PF10282">
    <property type="entry name" value="Lactonase"/>
    <property type="match status" value="1"/>
</dbReference>
<proteinExistence type="inferred from homology"/>
<evidence type="ECO:0000313" key="3">
    <source>
        <dbReference type="EMBL" id="RAR84810.1"/>
    </source>
</evidence>
<accession>A0A328ZES3</accession>
<name>A0A328ZES3_9BURK</name>